<reference evidence="3" key="2">
    <citation type="submission" date="2020-09" db="EMBL/GenBank/DDBJ databases">
        <title>Novel species in genus Aeromicrobium.</title>
        <authorList>
            <person name="Zhang G."/>
        </authorList>
    </citation>
    <scope>NUCLEOTIDE SEQUENCE</scope>
    <source>
        <strain evidence="3">SSW1-57</strain>
    </source>
</reference>
<evidence type="ECO:0000313" key="2">
    <source>
        <dbReference type="EMBL" id="MBD1270580.1"/>
    </source>
</evidence>
<dbReference type="EMBL" id="JACWMT010000002">
    <property type="protein sequence ID" value="MBD1270580.1"/>
    <property type="molecule type" value="Genomic_DNA"/>
</dbReference>
<evidence type="ECO:0000256" key="1">
    <source>
        <dbReference type="SAM" id="Phobius"/>
    </source>
</evidence>
<keyword evidence="1" id="KW-0812">Transmembrane</keyword>
<feature type="transmembrane region" description="Helical" evidence="1">
    <location>
        <begin position="76"/>
        <end position="96"/>
    </location>
</feature>
<dbReference type="EMBL" id="JACWMT010000003">
    <property type="protein sequence ID" value="MBD1271288.1"/>
    <property type="molecule type" value="Genomic_DNA"/>
</dbReference>
<protein>
    <submittedName>
        <fullName evidence="3">ABC transporter permease subunit</fullName>
    </submittedName>
</protein>
<keyword evidence="1" id="KW-0472">Membrane</keyword>
<feature type="transmembrane region" description="Helical" evidence="1">
    <location>
        <begin position="242"/>
        <end position="266"/>
    </location>
</feature>
<organism evidence="3 6">
    <name type="scientific">Aeromicrobium tamlense</name>
    <dbReference type="NCBI Taxonomy" id="375541"/>
    <lineage>
        <taxon>Bacteria</taxon>
        <taxon>Bacillati</taxon>
        <taxon>Actinomycetota</taxon>
        <taxon>Actinomycetes</taxon>
        <taxon>Propionibacteriales</taxon>
        <taxon>Nocardioidaceae</taxon>
        <taxon>Aeromicrobium</taxon>
    </lineage>
</organism>
<feature type="transmembrane region" description="Helical" evidence="1">
    <location>
        <begin position="45"/>
        <end position="64"/>
    </location>
</feature>
<keyword evidence="5" id="KW-1185">Reference proteome</keyword>
<evidence type="ECO:0000313" key="6">
    <source>
        <dbReference type="Proteomes" id="UP000659061"/>
    </source>
</evidence>
<feature type="transmembrane region" description="Helical" evidence="1">
    <location>
        <begin position="193"/>
        <end position="217"/>
    </location>
</feature>
<evidence type="ECO:0000313" key="5">
    <source>
        <dbReference type="Proteomes" id="UP000587211"/>
    </source>
</evidence>
<dbReference type="RefSeq" id="WP_179424422.1">
    <property type="nucleotide sequence ID" value="NZ_BAAAMP010000001.1"/>
</dbReference>
<feature type="transmembrane region" description="Helical" evidence="1">
    <location>
        <begin position="167"/>
        <end position="186"/>
    </location>
</feature>
<keyword evidence="1" id="KW-1133">Transmembrane helix</keyword>
<dbReference type="Proteomes" id="UP000659061">
    <property type="component" value="Unassembled WGS sequence"/>
</dbReference>
<comment type="caution">
    <text evidence="3">The sequence shown here is derived from an EMBL/GenBank/DDBJ whole genome shotgun (WGS) entry which is preliminary data.</text>
</comment>
<dbReference type="Proteomes" id="UP000587211">
    <property type="component" value="Unassembled WGS sequence"/>
</dbReference>
<feature type="transmembrane region" description="Helical" evidence="1">
    <location>
        <begin position="123"/>
        <end position="147"/>
    </location>
</feature>
<reference evidence="4 5" key="1">
    <citation type="submission" date="2020-07" db="EMBL/GenBank/DDBJ databases">
        <title>Sequencing the genomes of 1000 actinobacteria strains.</title>
        <authorList>
            <person name="Klenk H.-P."/>
        </authorList>
    </citation>
    <scope>NUCLEOTIDE SEQUENCE [LARGE SCALE GENOMIC DNA]</scope>
    <source>
        <strain evidence="4 5">DSM 19087</strain>
    </source>
</reference>
<name>A0A8I0FWZ6_9ACTN</name>
<evidence type="ECO:0000313" key="4">
    <source>
        <dbReference type="EMBL" id="NYI37967.1"/>
    </source>
</evidence>
<dbReference type="EMBL" id="JACBZN010000001">
    <property type="protein sequence ID" value="NYI37967.1"/>
    <property type="molecule type" value="Genomic_DNA"/>
</dbReference>
<dbReference type="Pfam" id="PF12730">
    <property type="entry name" value="ABC2_membrane_4"/>
    <property type="match status" value="1"/>
</dbReference>
<accession>A0A8I0FWZ6</accession>
<gene>
    <name evidence="4" type="ORF">BJ975_001342</name>
    <name evidence="2" type="ORF">IDH50_10085</name>
    <name evidence="3" type="ORF">IDH50_13675</name>
</gene>
<proteinExistence type="predicted"/>
<evidence type="ECO:0000313" key="3">
    <source>
        <dbReference type="EMBL" id="MBD1271288.1"/>
    </source>
</evidence>
<dbReference type="AlphaFoldDB" id="A0A8I0FWZ6"/>
<sequence length="271" mass="29048">MSTTITPAAAGVAASRPARPVPARTPFARILRVELRKMFDTRSGFWLMASVVLLSIVATVATLIFVDSENLSYEHFASAVGFPMTVILPMIAILAVSSEWSQRTALTTFTLVPHRGRVLTAKALMTVVIGVVSMLIAGAAGVVGNLVGSAIAGVDPVWDVSIREFSQIVLANEIGMLMGLMLGIVLRNSPGAIVAYFVYSLVLPGASSALASTQQWWAEHGPWLDLNWATMQLFDNKLTGEMWAQLGTSALLWLVVPLALGTRALLRSEVK</sequence>